<protein>
    <submittedName>
        <fullName evidence="1">Phage major capsid protein, P2 family</fullName>
    </submittedName>
</protein>
<organism evidence="1 2">
    <name type="scientific">Acinetobacter baumannii 21072</name>
    <dbReference type="NCBI Taxonomy" id="1310697"/>
    <lineage>
        <taxon>Bacteria</taxon>
        <taxon>Pseudomonadati</taxon>
        <taxon>Pseudomonadota</taxon>
        <taxon>Gammaproteobacteria</taxon>
        <taxon>Moraxellales</taxon>
        <taxon>Moraxellaceae</taxon>
        <taxon>Acinetobacter</taxon>
        <taxon>Acinetobacter calcoaceticus/baumannii complex</taxon>
    </lineage>
</organism>
<sequence length="329" mass="36129">MRNDTRIKYNHSLQKLAQINGVESVAHTFNVAPVPAQKMEDKIQASSEFLSKINVIGVINPKGQAIGLSVNQTIAGRTDTSGSGERTPVDPTGFGADNYECIKTDFDVAIGYEKLDAWAVFPDFHARWTNAIAKSIALDRIMIGFNGKTAAATTNRATNPKLQDVNVGWLEKIRLNAADRVMADVTVGATGTYKNLDALVQDVVNELIDEVHQDDTDLVVICGRQLLADKNFPIVNNAADNQNVLAGQILVGQKQIGGLPAIRVPHFPDNALLVTSLDNLSIYYQKDAKRRHINEKPSKNRIEDYQSSNEAYVIEAYEKVGLVENITIQ</sequence>
<dbReference type="PATRIC" id="fig|1310697.3.peg.295"/>
<evidence type="ECO:0000313" key="2">
    <source>
        <dbReference type="Proteomes" id="UP000027327"/>
    </source>
</evidence>
<name>A0A062IN86_ACIBA</name>
<reference evidence="1 2" key="1">
    <citation type="submission" date="2014-04" db="EMBL/GenBank/DDBJ databases">
        <title>Comparative genomics and transcriptomics to identify genetic mechanisms underlying the emergence of carbapenem resistant Acinetobacter baumannii (CRAb).</title>
        <authorList>
            <person name="Harris A.D."/>
            <person name="Johnson K.J."/>
            <person name="George J."/>
            <person name="Nadendla S."/>
            <person name="Daugherty S.C."/>
            <person name="Parankush S."/>
            <person name="Sadzewicz L."/>
            <person name="Tallon L."/>
            <person name="Sengamalay N."/>
            <person name="Hazen T.H."/>
            <person name="Rasko D.A."/>
        </authorList>
    </citation>
    <scope>NUCLEOTIDE SEQUENCE [LARGE SCALE GENOMIC DNA]</scope>
    <source>
        <strain evidence="1 2">21072</strain>
    </source>
</reference>
<dbReference type="InterPro" id="IPR006441">
    <property type="entry name" value="Phage_P2_GpN"/>
</dbReference>
<evidence type="ECO:0000313" key="1">
    <source>
        <dbReference type="EMBL" id="KCY22669.1"/>
    </source>
</evidence>
<dbReference type="RefSeq" id="WP_032035661.1">
    <property type="nucleotide sequence ID" value="NZ_JMOD01000003.1"/>
</dbReference>
<comment type="caution">
    <text evidence="1">The sequence shown here is derived from an EMBL/GenBank/DDBJ whole genome shotgun (WGS) entry which is preliminary data.</text>
</comment>
<gene>
    <name evidence="1" type="ORF">J596_0317</name>
</gene>
<accession>A0A062IN86</accession>
<dbReference type="Pfam" id="PF05125">
    <property type="entry name" value="Phage_cap_P2"/>
    <property type="match status" value="1"/>
</dbReference>
<dbReference type="EMBL" id="JMOD01000003">
    <property type="protein sequence ID" value="KCY22669.1"/>
    <property type="molecule type" value="Genomic_DNA"/>
</dbReference>
<dbReference type="AlphaFoldDB" id="A0A062IN86"/>
<dbReference type="Proteomes" id="UP000027327">
    <property type="component" value="Unassembled WGS sequence"/>
</dbReference>
<dbReference type="NCBIfam" id="TIGR01551">
    <property type="entry name" value="major_capsid_P2"/>
    <property type="match status" value="1"/>
</dbReference>
<proteinExistence type="predicted"/>